<dbReference type="InterPro" id="IPR036010">
    <property type="entry name" value="2Fe-2S_ferredoxin-like_sf"/>
</dbReference>
<dbReference type="GO" id="GO:0051536">
    <property type="term" value="F:iron-sulfur cluster binding"/>
    <property type="evidence" value="ECO:0007669"/>
    <property type="project" value="InterPro"/>
</dbReference>
<dbReference type="SUPFAM" id="SSF54292">
    <property type="entry name" value="2Fe-2S ferredoxin-like"/>
    <property type="match status" value="1"/>
</dbReference>
<dbReference type="Gene3D" id="3.10.20.30">
    <property type="match status" value="1"/>
</dbReference>
<name>A0A4P8XKY5_9BACL</name>
<dbReference type="Proteomes" id="UP000300879">
    <property type="component" value="Chromosome"/>
</dbReference>
<dbReference type="KEGG" id="palo:E6C60_2301"/>
<dbReference type="InterPro" id="IPR001041">
    <property type="entry name" value="2Fe-2S_ferredoxin-type"/>
</dbReference>
<evidence type="ECO:0000313" key="3">
    <source>
        <dbReference type="Proteomes" id="UP000300879"/>
    </source>
</evidence>
<proteinExistence type="predicted"/>
<dbReference type="OrthoDB" id="9807864at2"/>
<organism evidence="2 3">
    <name type="scientific">Paenibacillus algicola</name>
    <dbReference type="NCBI Taxonomy" id="2565926"/>
    <lineage>
        <taxon>Bacteria</taxon>
        <taxon>Bacillati</taxon>
        <taxon>Bacillota</taxon>
        <taxon>Bacilli</taxon>
        <taxon>Bacillales</taxon>
        <taxon>Paenibacillaceae</taxon>
        <taxon>Paenibacillus</taxon>
    </lineage>
</organism>
<dbReference type="InterPro" id="IPR012675">
    <property type="entry name" value="Beta-grasp_dom_sf"/>
</dbReference>
<protein>
    <submittedName>
        <fullName evidence="2">Ferredoxin</fullName>
    </submittedName>
</protein>
<dbReference type="Pfam" id="PF00111">
    <property type="entry name" value="Fer2"/>
    <property type="match status" value="1"/>
</dbReference>
<dbReference type="RefSeq" id="WP_138225952.1">
    <property type="nucleotide sequence ID" value="NZ_CP040396.1"/>
</dbReference>
<dbReference type="CDD" id="cd00207">
    <property type="entry name" value="fer2"/>
    <property type="match status" value="1"/>
</dbReference>
<feature type="domain" description="2Fe-2S ferredoxin-type" evidence="1">
    <location>
        <begin position="33"/>
        <end position="130"/>
    </location>
</feature>
<keyword evidence="3" id="KW-1185">Reference proteome</keyword>
<reference evidence="2 3" key="1">
    <citation type="submission" date="2019-05" db="EMBL/GenBank/DDBJ databases">
        <authorList>
            <person name="Chen C."/>
        </authorList>
    </citation>
    <scope>NUCLEOTIDE SEQUENCE [LARGE SCALE GENOMIC DNA]</scope>
    <source>
        <strain evidence="2 3">HB172198</strain>
    </source>
</reference>
<evidence type="ECO:0000259" key="1">
    <source>
        <dbReference type="PROSITE" id="PS51085"/>
    </source>
</evidence>
<gene>
    <name evidence="2" type="ORF">E6C60_2301</name>
</gene>
<dbReference type="PROSITE" id="PS51085">
    <property type="entry name" value="2FE2S_FER_2"/>
    <property type="match status" value="1"/>
</dbReference>
<evidence type="ECO:0000313" key="2">
    <source>
        <dbReference type="EMBL" id="QCT03013.1"/>
    </source>
</evidence>
<dbReference type="EMBL" id="CP040396">
    <property type="protein sequence ID" value="QCT03013.1"/>
    <property type="molecule type" value="Genomic_DNA"/>
</dbReference>
<accession>A0A4P8XKY5</accession>
<sequence length="130" mass="14975">MLKRLKSYLNQRRKSASNLEPELVITTERDEERTLLLIKSGVQRSVEPIIGETVLQIAEMHQVEWNSFCKRGTCARCRCIILEGEELLSSPNEAEEARLDPEELEEGYRLGCQVKVKQPGDMTIRHAPYF</sequence>
<dbReference type="AlphaFoldDB" id="A0A4P8XKY5"/>